<organism evidence="5 6">
    <name type="scientific">Adhaeribacter soli</name>
    <dbReference type="NCBI Taxonomy" id="2607655"/>
    <lineage>
        <taxon>Bacteria</taxon>
        <taxon>Pseudomonadati</taxon>
        <taxon>Bacteroidota</taxon>
        <taxon>Cytophagia</taxon>
        <taxon>Cytophagales</taxon>
        <taxon>Hymenobacteraceae</taxon>
        <taxon>Adhaeribacter</taxon>
    </lineage>
</organism>
<feature type="domain" description="Type I restriction modification DNA specificity" evidence="4">
    <location>
        <begin position="284"/>
        <end position="435"/>
    </location>
</feature>
<dbReference type="InterPro" id="IPR000055">
    <property type="entry name" value="Restrct_endonuc_typeI_TRD"/>
</dbReference>
<name>A0A5N1INP4_9BACT</name>
<reference evidence="5 6" key="1">
    <citation type="submission" date="2019-09" db="EMBL/GenBank/DDBJ databases">
        <title>Genome sequence of Adhaeribacter sp. M2.</title>
        <authorList>
            <person name="Srinivasan S."/>
        </authorList>
    </citation>
    <scope>NUCLEOTIDE SEQUENCE [LARGE SCALE GENOMIC DNA]</scope>
    <source>
        <strain evidence="5 6">M2</strain>
    </source>
</reference>
<proteinExistence type="inferred from homology"/>
<accession>A0A5N1INP4</accession>
<dbReference type="PANTHER" id="PTHR30408">
    <property type="entry name" value="TYPE-1 RESTRICTION ENZYME ECOKI SPECIFICITY PROTEIN"/>
    <property type="match status" value="1"/>
</dbReference>
<protein>
    <recommendedName>
        <fullName evidence="4">Type I restriction modification DNA specificity domain-containing protein</fullName>
    </recommendedName>
</protein>
<dbReference type="EMBL" id="VTWT01000008">
    <property type="protein sequence ID" value="KAA9331145.1"/>
    <property type="molecule type" value="Genomic_DNA"/>
</dbReference>
<dbReference type="InterPro" id="IPR044946">
    <property type="entry name" value="Restrct_endonuc_typeI_TRD_sf"/>
</dbReference>
<dbReference type="GO" id="GO:0009307">
    <property type="term" value="P:DNA restriction-modification system"/>
    <property type="evidence" value="ECO:0007669"/>
    <property type="project" value="UniProtKB-KW"/>
</dbReference>
<sequence length="469" mass="53712">MENSKTVINSSYYHKKLGQVPTDWDITSIGESFDFFPTSSFSREKLNDIDGCGYVHYGDIHTKFDRFIDLDRDQLPFIEFKLAEKYTKILDGDLIISDASEDYEGVGKAVEVINTRERCLISGLHTLHLRQKNGDFIIGFPGYLLSHEKVRLNILRSATGIKVYSVSKTELKRIEIPIPSIPEQTAILSILLKIDKAIVATETTIKAAEKLKKVLMQNLLTGKLKPDGTWRNENDLKITKYGFAAKEWLYCQIKDLIKEGYIVQVQDGNHGESHPVSAEFVEEGIPFVMASDISEGFVDLINSKKITKQRADKLRIGFAKNGDVLLSHKASIGYTCIVQEADPYIMLTPQVTYYRVNPDLILPEYLHCFFQLYSFQQILEAYAKQSTRNYIGITNQKKLWIYLPTSIEEQREITKPISNVDEKILLKKQKIKKLQKLKKAMMQNLLTGKVRLSMELIRKLHEQVEVAYV</sequence>
<dbReference type="SUPFAM" id="SSF116734">
    <property type="entry name" value="DNA methylase specificity domain"/>
    <property type="match status" value="2"/>
</dbReference>
<dbReference type="InterPro" id="IPR052021">
    <property type="entry name" value="Type-I_RS_S_subunit"/>
</dbReference>
<evidence type="ECO:0000313" key="5">
    <source>
        <dbReference type="EMBL" id="KAA9331145.1"/>
    </source>
</evidence>
<evidence type="ECO:0000256" key="1">
    <source>
        <dbReference type="ARBA" id="ARBA00010923"/>
    </source>
</evidence>
<gene>
    <name evidence="5" type="ORF">F0P94_14720</name>
</gene>
<comment type="caution">
    <text evidence="5">The sequence shown here is derived from an EMBL/GenBank/DDBJ whole genome shotgun (WGS) entry which is preliminary data.</text>
</comment>
<feature type="domain" description="Type I restriction modification DNA specificity" evidence="4">
    <location>
        <begin position="100"/>
        <end position="207"/>
    </location>
</feature>
<dbReference type="Proteomes" id="UP000326570">
    <property type="component" value="Unassembled WGS sequence"/>
</dbReference>
<evidence type="ECO:0000256" key="2">
    <source>
        <dbReference type="ARBA" id="ARBA00022747"/>
    </source>
</evidence>
<evidence type="ECO:0000256" key="3">
    <source>
        <dbReference type="ARBA" id="ARBA00023125"/>
    </source>
</evidence>
<evidence type="ECO:0000259" key="4">
    <source>
        <dbReference type="Pfam" id="PF01420"/>
    </source>
</evidence>
<keyword evidence="6" id="KW-1185">Reference proteome</keyword>
<keyword evidence="3" id="KW-0238">DNA-binding</keyword>
<dbReference type="AlphaFoldDB" id="A0A5N1INP4"/>
<keyword evidence="2" id="KW-0680">Restriction system</keyword>
<dbReference type="Gene3D" id="1.10.287.1120">
    <property type="entry name" value="Bipartite methylase S protein"/>
    <property type="match status" value="1"/>
</dbReference>
<dbReference type="Pfam" id="PF01420">
    <property type="entry name" value="Methylase_S"/>
    <property type="match status" value="2"/>
</dbReference>
<dbReference type="Gene3D" id="3.90.220.20">
    <property type="entry name" value="DNA methylase specificity domains"/>
    <property type="match status" value="2"/>
</dbReference>
<comment type="similarity">
    <text evidence="1">Belongs to the type-I restriction system S methylase family.</text>
</comment>
<dbReference type="RefSeq" id="WP_150904668.1">
    <property type="nucleotide sequence ID" value="NZ_VTWT01000008.1"/>
</dbReference>
<dbReference type="GO" id="GO:0003677">
    <property type="term" value="F:DNA binding"/>
    <property type="evidence" value="ECO:0007669"/>
    <property type="project" value="UniProtKB-KW"/>
</dbReference>
<evidence type="ECO:0000313" key="6">
    <source>
        <dbReference type="Proteomes" id="UP000326570"/>
    </source>
</evidence>
<dbReference type="PANTHER" id="PTHR30408:SF12">
    <property type="entry name" value="TYPE I RESTRICTION ENZYME MJAVIII SPECIFICITY SUBUNIT"/>
    <property type="match status" value="1"/>
</dbReference>